<evidence type="ECO:0000256" key="1">
    <source>
        <dbReference type="ARBA" id="ARBA00005594"/>
    </source>
</evidence>
<dbReference type="GO" id="GO:0005739">
    <property type="term" value="C:mitochondrion"/>
    <property type="evidence" value="ECO:0007669"/>
    <property type="project" value="TreeGrafter"/>
</dbReference>
<dbReference type="GO" id="GO:0004822">
    <property type="term" value="F:isoleucine-tRNA ligase activity"/>
    <property type="evidence" value="ECO:0007669"/>
    <property type="project" value="UniProtKB-EC"/>
</dbReference>
<keyword evidence="4 9" id="KW-0547">Nucleotide-binding</keyword>
<dbReference type="GO" id="GO:0005524">
    <property type="term" value="F:ATP binding"/>
    <property type="evidence" value="ECO:0007669"/>
    <property type="project" value="UniProtKB-KW"/>
</dbReference>
<keyword evidence="5 9" id="KW-0067">ATP-binding</keyword>
<dbReference type="InterPro" id="IPR001412">
    <property type="entry name" value="aa-tRNA-synth_I_CS"/>
</dbReference>
<evidence type="ECO:0000256" key="2">
    <source>
        <dbReference type="ARBA" id="ARBA00013165"/>
    </source>
</evidence>
<dbReference type="CDD" id="cd07960">
    <property type="entry name" value="Anticodon_Ia_Ile_BEm"/>
    <property type="match status" value="1"/>
</dbReference>
<dbReference type="Pfam" id="PF08264">
    <property type="entry name" value="Anticodon_1"/>
    <property type="match status" value="1"/>
</dbReference>
<dbReference type="SUPFAM" id="SSF52374">
    <property type="entry name" value="Nucleotidylyl transferase"/>
    <property type="match status" value="1"/>
</dbReference>
<evidence type="ECO:0000256" key="5">
    <source>
        <dbReference type="ARBA" id="ARBA00022840"/>
    </source>
</evidence>
<name>A0AAR5PSX5_DENPD</name>
<dbReference type="InterPro" id="IPR033708">
    <property type="entry name" value="Anticodon_Ile_BEm"/>
</dbReference>
<feature type="domain" description="Aminoacyl-tRNA synthetase class Ia" evidence="10">
    <location>
        <begin position="74"/>
        <end position="666"/>
    </location>
</feature>
<dbReference type="GeneID" id="109540268"/>
<dbReference type="InterPro" id="IPR050081">
    <property type="entry name" value="Ile-tRNA_ligase"/>
</dbReference>
<evidence type="ECO:0000256" key="4">
    <source>
        <dbReference type="ARBA" id="ARBA00022741"/>
    </source>
</evidence>
<dbReference type="PRINTS" id="PR00984">
    <property type="entry name" value="TRNASYNTHILE"/>
</dbReference>
<dbReference type="InterPro" id="IPR014729">
    <property type="entry name" value="Rossmann-like_a/b/a_fold"/>
</dbReference>
<dbReference type="Pfam" id="PF00133">
    <property type="entry name" value="tRNA-synt_1"/>
    <property type="match status" value="1"/>
</dbReference>
<keyword evidence="13" id="KW-1185">Reference proteome</keyword>
<evidence type="ECO:0000256" key="7">
    <source>
        <dbReference type="ARBA" id="ARBA00023146"/>
    </source>
</evidence>
<dbReference type="InterPro" id="IPR002301">
    <property type="entry name" value="Ile-tRNA-ligase"/>
</dbReference>
<dbReference type="PANTHER" id="PTHR42765:SF1">
    <property type="entry name" value="ISOLEUCINE--TRNA LIGASE, MITOCHONDRIAL"/>
    <property type="match status" value="1"/>
</dbReference>
<dbReference type="Gene3D" id="1.10.730.20">
    <property type="match status" value="1"/>
</dbReference>
<evidence type="ECO:0000313" key="13">
    <source>
        <dbReference type="Proteomes" id="UP000019118"/>
    </source>
</evidence>
<proteinExistence type="inferred from homology"/>
<evidence type="ECO:0000256" key="6">
    <source>
        <dbReference type="ARBA" id="ARBA00022917"/>
    </source>
</evidence>
<dbReference type="GO" id="GO:0006428">
    <property type="term" value="P:isoleucyl-tRNA aminoacylation"/>
    <property type="evidence" value="ECO:0007669"/>
    <property type="project" value="InterPro"/>
</dbReference>
<keyword evidence="6 9" id="KW-0648">Protein biosynthesis</keyword>
<dbReference type="Gene3D" id="3.40.50.620">
    <property type="entry name" value="HUPs"/>
    <property type="match status" value="2"/>
</dbReference>
<dbReference type="InterPro" id="IPR009080">
    <property type="entry name" value="tRNAsynth_Ia_anticodon-bd"/>
</dbReference>
<evidence type="ECO:0000313" key="12">
    <source>
        <dbReference type="EnsemblMetazoa" id="XP_019764118.1"/>
    </source>
</evidence>
<dbReference type="PROSITE" id="PS00178">
    <property type="entry name" value="AA_TRNA_LIGASE_I"/>
    <property type="match status" value="1"/>
</dbReference>
<dbReference type="GO" id="GO:0002161">
    <property type="term" value="F:aminoacyl-tRNA deacylase activity"/>
    <property type="evidence" value="ECO:0007669"/>
    <property type="project" value="InterPro"/>
</dbReference>
<dbReference type="RefSeq" id="XP_019764118.1">
    <property type="nucleotide sequence ID" value="XM_019908559.2"/>
</dbReference>
<evidence type="ECO:0000259" key="10">
    <source>
        <dbReference type="Pfam" id="PF00133"/>
    </source>
</evidence>
<dbReference type="Gene3D" id="3.90.740.10">
    <property type="entry name" value="Valyl/Leucyl/Isoleucyl-tRNA synthetase, editing domain"/>
    <property type="match status" value="1"/>
</dbReference>
<dbReference type="InterPro" id="IPR009008">
    <property type="entry name" value="Val/Leu/Ile-tRNA-synth_edit"/>
</dbReference>
<evidence type="ECO:0000256" key="9">
    <source>
        <dbReference type="RuleBase" id="RU363035"/>
    </source>
</evidence>
<dbReference type="Proteomes" id="UP000019118">
    <property type="component" value="Unassembled WGS sequence"/>
</dbReference>
<keyword evidence="7 9" id="KW-0030">Aminoacyl-tRNA synthetase</keyword>
<sequence>MLRFSRQLLFTAPKPDILCCCNSTSSKSTGYSHTVLLPKTKFPLRVEGQKLVAKDRNVHKVAGFDSLYDWQRSNLKGPEYIIHDGPPYANGNPHMGHAINKILKDIILRYKILDKKQVYYVPGWDCHGLPIELKALSGNKDADPVEIRNKARTFADKTIAQQKDTFRSWGVIGDWDHHYETKHVSYIENQLKQFLKLYENGYIFRDVKPIYWSPSSRTALAEAELEYNEKHKSPSVYARVLIKDIPQVPQFNGKKIYGIFWTTTPWTLPSNQAVCYNNSLSYCIIKKPEEEEKDLYIIAADLLEAFCSTVNCNYQLLGVHSGDMLKDATYFHPIYKEQVCKFLHSSHATNAKGTGLVHAAPAHGPDDFLVGMLHKMKIVDVVSDEGLYKSEAGEPFAGKYVLTEGNETVIEYLRDDLIHKSDLTHSYPYDWRTKKPVIIKASKQWFIDTDRIKDRAAQLLDTVKIQPQIRSEMYRKVMINQLQKRPYWCISRQRKWGVPIPVFYHHQTKEPLINQNIIDHLCAKLQENGSDFWWQLPQNQLLPPEYSDKAKDYIKGEDILDIWFDSGISWSYLFNDSQVADLYLEGVDQFTGWFQSSLITSTALRDRCPFKEILVHGFAVDEKGEKMSKSLGNVVDPVDVVLGGKAGQNAYGVDVLRWWVACHANQTTMASVSTNILNQSKDEVQKIRSILRFAISALSDYQYDEEDFQHTRLVDRYILHLLYQIHGKIKSHIESHNFHQINFLLIPLLVNQISALYFTSIKDRLYCEPASSVSRRSAQYTLFQLYFALSEMVGGILPHLVEESYSYLPQKSDRTFFTSPRPLPRKLWTNTEIEKVMEVILNIRNAINQNSGEESALKLDIKVELAAPEYHTLQPYFAFNQDIMDILQVASIGICQNTSSDETIKVSASKSHKLNCPRCRLCRSNAENQLCPRCQIIVEDFDVNKNINIKNV</sequence>
<feature type="domain" description="Methionyl/Valyl/Leucyl/Isoleucyl-tRNA synthetase anticodon-binding" evidence="11">
    <location>
        <begin position="715"/>
        <end position="850"/>
    </location>
</feature>
<reference evidence="13" key="1">
    <citation type="journal article" date="2013" name="Genome Biol.">
        <title>Draft genome of the mountain pine beetle, Dendroctonus ponderosae Hopkins, a major forest pest.</title>
        <authorList>
            <person name="Keeling C.I."/>
            <person name="Yuen M.M."/>
            <person name="Liao N.Y."/>
            <person name="Docking T.R."/>
            <person name="Chan S.K."/>
            <person name="Taylor G.A."/>
            <person name="Palmquist D.L."/>
            <person name="Jackman S.D."/>
            <person name="Nguyen A."/>
            <person name="Li M."/>
            <person name="Henderson H."/>
            <person name="Janes J.K."/>
            <person name="Zhao Y."/>
            <person name="Pandoh P."/>
            <person name="Moore R."/>
            <person name="Sperling F.A."/>
            <person name="Huber D.P."/>
            <person name="Birol I."/>
            <person name="Jones S.J."/>
            <person name="Bohlmann J."/>
        </authorList>
    </citation>
    <scope>NUCLEOTIDE SEQUENCE</scope>
</reference>
<reference evidence="12" key="2">
    <citation type="submission" date="2024-08" db="UniProtKB">
        <authorList>
            <consortium name="EnsemblMetazoa"/>
        </authorList>
    </citation>
    <scope>IDENTIFICATION</scope>
</reference>
<dbReference type="KEGG" id="dpa:109540268"/>
<dbReference type="EnsemblMetazoa" id="XM_019908559.1">
    <property type="protein sequence ID" value="XP_019764118.1"/>
    <property type="gene ID" value="LOC109540268"/>
</dbReference>
<evidence type="ECO:0000259" key="11">
    <source>
        <dbReference type="Pfam" id="PF08264"/>
    </source>
</evidence>
<dbReference type="SUPFAM" id="SSF50677">
    <property type="entry name" value="ValRS/IleRS/LeuRS editing domain"/>
    <property type="match status" value="1"/>
</dbReference>
<dbReference type="EC" id="6.1.1.5" evidence="2"/>
<keyword evidence="3 9" id="KW-0436">Ligase</keyword>
<protein>
    <recommendedName>
        <fullName evidence="2">isoleucine--tRNA ligase</fullName>
        <ecNumber evidence="2">6.1.1.5</ecNumber>
    </recommendedName>
    <alternativeName>
        <fullName evidence="8">Isoleucyl-tRNA synthetase</fullName>
    </alternativeName>
</protein>
<evidence type="ECO:0000256" key="8">
    <source>
        <dbReference type="ARBA" id="ARBA00032665"/>
    </source>
</evidence>
<comment type="similarity">
    <text evidence="1 9">Belongs to the class-I aminoacyl-tRNA synthetase family.</text>
</comment>
<dbReference type="GO" id="GO:0000049">
    <property type="term" value="F:tRNA binding"/>
    <property type="evidence" value="ECO:0007669"/>
    <property type="project" value="InterPro"/>
</dbReference>
<dbReference type="InterPro" id="IPR002300">
    <property type="entry name" value="aa-tRNA-synth_Ia"/>
</dbReference>
<dbReference type="CTD" id="39762"/>
<evidence type="ECO:0000256" key="3">
    <source>
        <dbReference type="ARBA" id="ARBA00022598"/>
    </source>
</evidence>
<dbReference type="SUPFAM" id="SSF47323">
    <property type="entry name" value="Anticodon-binding domain of a subclass of class I aminoacyl-tRNA synthetases"/>
    <property type="match status" value="1"/>
</dbReference>
<dbReference type="PANTHER" id="PTHR42765">
    <property type="entry name" value="SOLEUCYL-TRNA SYNTHETASE"/>
    <property type="match status" value="1"/>
</dbReference>
<dbReference type="AlphaFoldDB" id="A0AAR5PSX5"/>
<dbReference type="NCBIfam" id="TIGR00392">
    <property type="entry name" value="ileS"/>
    <property type="match status" value="1"/>
</dbReference>
<dbReference type="GO" id="GO:0032543">
    <property type="term" value="P:mitochondrial translation"/>
    <property type="evidence" value="ECO:0007669"/>
    <property type="project" value="TreeGrafter"/>
</dbReference>
<accession>A0AAR5PSX5</accession>
<organism evidence="12 13">
    <name type="scientific">Dendroctonus ponderosae</name>
    <name type="common">Mountain pine beetle</name>
    <dbReference type="NCBI Taxonomy" id="77166"/>
    <lineage>
        <taxon>Eukaryota</taxon>
        <taxon>Metazoa</taxon>
        <taxon>Ecdysozoa</taxon>
        <taxon>Arthropoda</taxon>
        <taxon>Hexapoda</taxon>
        <taxon>Insecta</taxon>
        <taxon>Pterygota</taxon>
        <taxon>Neoptera</taxon>
        <taxon>Endopterygota</taxon>
        <taxon>Coleoptera</taxon>
        <taxon>Polyphaga</taxon>
        <taxon>Cucujiformia</taxon>
        <taxon>Curculionidae</taxon>
        <taxon>Scolytinae</taxon>
        <taxon>Dendroctonus</taxon>
    </lineage>
</organism>
<dbReference type="InterPro" id="IPR013155">
    <property type="entry name" value="M/V/L/I-tRNA-synth_anticd-bd"/>
</dbReference>
<dbReference type="FunFam" id="3.90.740.10:FF:000009">
    <property type="entry name" value="Isoleucyl-tRNA synthetase 2, mitochondrial"/>
    <property type="match status" value="1"/>
</dbReference>